<keyword evidence="3" id="KW-0479">Metal-binding</keyword>
<dbReference type="InterPro" id="IPR011650">
    <property type="entry name" value="Peptidase_M20_dimer"/>
</dbReference>
<comment type="similarity">
    <text evidence="1">Belongs to the peptidase M20 family.</text>
</comment>
<feature type="binding site" evidence="3">
    <location>
        <position position="195"/>
    </location>
    <ligand>
        <name>Mn(2+)</name>
        <dbReference type="ChEBI" id="CHEBI:29035"/>
        <label>2</label>
    </ligand>
</feature>
<dbReference type="Gene3D" id="3.40.630.10">
    <property type="entry name" value="Zn peptidases"/>
    <property type="match status" value="1"/>
</dbReference>
<dbReference type="InterPro" id="IPR002933">
    <property type="entry name" value="Peptidase_M20"/>
</dbReference>
<feature type="binding site" evidence="3">
    <location>
        <position position="159"/>
    </location>
    <ligand>
        <name>Mn(2+)</name>
        <dbReference type="ChEBI" id="CHEBI:29035"/>
        <label>2</label>
    </ligand>
</feature>
<evidence type="ECO:0000256" key="1">
    <source>
        <dbReference type="ARBA" id="ARBA00006153"/>
    </source>
</evidence>
<reference evidence="7" key="1">
    <citation type="journal article" date="2018" name="Front. Microbiol.">
        <title>Genome-Based Analysis Reveals the Taxonomy and Diversity of the Family Idiomarinaceae.</title>
        <authorList>
            <person name="Liu Y."/>
            <person name="Lai Q."/>
            <person name="Shao Z."/>
        </authorList>
    </citation>
    <scope>NUCLEOTIDE SEQUENCE [LARGE SCALE GENOMIC DNA]</scope>
    <source>
        <strain evidence="7">GBPy7</strain>
    </source>
</reference>
<keyword evidence="7" id="KW-1185">Reference proteome</keyword>
<evidence type="ECO:0000256" key="3">
    <source>
        <dbReference type="PIRSR" id="PIRSR005962-1"/>
    </source>
</evidence>
<keyword evidence="2 6" id="KW-0378">Hydrolase</keyword>
<dbReference type="OrthoDB" id="9777385at2"/>
<comment type="caution">
    <text evidence="6">The sequence shown here is derived from an EMBL/GenBank/DDBJ whole genome shotgun (WGS) entry which is preliminary data.</text>
</comment>
<evidence type="ECO:0000313" key="7">
    <source>
        <dbReference type="Proteomes" id="UP000288395"/>
    </source>
</evidence>
<evidence type="ECO:0000256" key="4">
    <source>
        <dbReference type="SAM" id="MobiDB-lite"/>
    </source>
</evidence>
<feature type="binding site" evidence="3">
    <location>
        <position position="161"/>
    </location>
    <ligand>
        <name>Mn(2+)</name>
        <dbReference type="ChEBI" id="CHEBI:29035"/>
        <label>2</label>
    </ligand>
</feature>
<accession>A0A432VSN0</accession>
<dbReference type="GO" id="GO:0016787">
    <property type="term" value="F:hydrolase activity"/>
    <property type="evidence" value="ECO:0007669"/>
    <property type="project" value="UniProtKB-KW"/>
</dbReference>
<evidence type="ECO:0000256" key="2">
    <source>
        <dbReference type="ARBA" id="ARBA00022801"/>
    </source>
</evidence>
<comment type="cofactor">
    <cofactor evidence="3">
        <name>Mn(2+)</name>
        <dbReference type="ChEBI" id="CHEBI:29035"/>
    </cofactor>
    <text evidence="3">The Mn(2+) ion enhances activity.</text>
</comment>
<dbReference type="Pfam" id="PF01546">
    <property type="entry name" value="Peptidase_M20"/>
    <property type="match status" value="1"/>
</dbReference>
<feature type="domain" description="Peptidase M20 dimerisation" evidence="5">
    <location>
        <begin position="249"/>
        <end position="342"/>
    </location>
</feature>
<feature type="region of interest" description="Disordered" evidence="4">
    <location>
        <begin position="33"/>
        <end position="53"/>
    </location>
</feature>
<dbReference type="PANTHER" id="PTHR11014:SF63">
    <property type="entry name" value="METALLOPEPTIDASE, PUTATIVE (AFU_ORTHOLOGUE AFUA_6G09600)-RELATED"/>
    <property type="match status" value="1"/>
</dbReference>
<dbReference type="Gene3D" id="3.30.70.360">
    <property type="match status" value="1"/>
</dbReference>
<feature type="compositionally biased region" description="Low complexity" evidence="4">
    <location>
        <begin position="33"/>
        <end position="47"/>
    </location>
</feature>
<dbReference type="SUPFAM" id="SSF53187">
    <property type="entry name" value="Zn-dependent exopeptidases"/>
    <property type="match status" value="1"/>
</dbReference>
<evidence type="ECO:0000313" key="6">
    <source>
        <dbReference type="EMBL" id="RUO19361.1"/>
    </source>
</evidence>
<dbReference type="EMBL" id="PIPJ01000008">
    <property type="protein sequence ID" value="RUO19361.1"/>
    <property type="molecule type" value="Genomic_DNA"/>
</dbReference>
<organism evidence="6 7">
    <name type="scientific">Aliidiomarina iranensis</name>
    <dbReference type="NCBI Taxonomy" id="1434071"/>
    <lineage>
        <taxon>Bacteria</taxon>
        <taxon>Pseudomonadati</taxon>
        <taxon>Pseudomonadota</taxon>
        <taxon>Gammaproteobacteria</taxon>
        <taxon>Alteromonadales</taxon>
        <taxon>Idiomarinaceae</taxon>
        <taxon>Aliidiomarina</taxon>
    </lineage>
</organism>
<dbReference type="NCBIfam" id="TIGR01891">
    <property type="entry name" value="amidohydrolases"/>
    <property type="match status" value="1"/>
</dbReference>
<dbReference type="PIRSF" id="PIRSF005962">
    <property type="entry name" value="Pept_M20D_amidohydro"/>
    <property type="match status" value="1"/>
</dbReference>
<gene>
    <name evidence="6" type="ORF">CWE08_10050</name>
</gene>
<name>A0A432VSN0_9GAMM</name>
<keyword evidence="3" id="KW-0464">Manganese</keyword>
<dbReference type="InterPro" id="IPR036264">
    <property type="entry name" value="Bact_exopeptidase_dim_dom"/>
</dbReference>
<dbReference type="InterPro" id="IPR017439">
    <property type="entry name" value="Amidohydrolase"/>
</dbReference>
<sequence>MIALITLASTFAATTTIQNSYAQNSAQGSAQGSAQSSAQAMSSGANATSSAQHASISDALEQRVIEWRRDLHQHPELSNREFRTSGVVADHLRSLGLEVTTDIAHTGVVAILRGAQPGPTVALRADMDALPVQELTDVPFASTATGEYRGREVSVMHACGHDLHVAMLMGAAEHLAGMQEQIAGDIMFIFQPAEEGAPEGEEGGAELMLKEGLFDIAKPDAVFGIHVWSAATTGHIGYRQGPLMASSDRFEIRVLGEQTHGSRPWGGIDPIVVASQIINNVQTIVSRQVNITKAPAVVSFGIVEGGVRNNIIPDEVYLEGTIRNFDMAIRSDIFAKLTNAAEMTAAASGARAEVTIDEGYPVTVNNPDLVTQMLPTTERIVGRENMYEADLVTGAEDFSFYALEVPSMFVFLGITPPGQDPATAPSNHSPYFYADENSLRVGTELLINWALDYPSTR</sequence>
<dbReference type="FunFam" id="3.30.70.360:FF:000014">
    <property type="entry name" value="N-acyl-L-amino acid amidohydrolase"/>
    <property type="match status" value="1"/>
</dbReference>
<dbReference type="SUPFAM" id="SSF55031">
    <property type="entry name" value="Bacterial exopeptidase dimerisation domain"/>
    <property type="match status" value="1"/>
</dbReference>
<dbReference type="GO" id="GO:0046872">
    <property type="term" value="F:metal ion binding"/>
    <property type="evidence" value="ECO:0007669"/>
    <property type="project" value="UniProtKB-KW"/>
</dbReference>
<dbReference type="Proteomes" id="UP000288395">
    <property type="component" value="Unassembled WGS sequence"/>
</dbReference>
<dbReference type="AlphaFoldDB" id="A0A432VSN0"/>
<evidence type="ECO:0000259" key="5">
    <source>
        <dbReference type="Pfam" id="PF07687"/>
    </source>
</evidence>
<protein>
    <submittedName>
        <fullName evidence="6">Amidohydrolase</fullName>
    </submittedName>
</protein>
<dbReference type="Pfam" id="PF07687">
    <property type="entry name" value="M20_dimer"/>
    <property type="match status" value="1"/>
</dbReference>
<dbReference type="PANTHER" id="PTHR11014">
    <property type="entry name" value="PEPTIDASE M20 FAMILY MEMBER"/>
    <property type="match status" value="1"/>
</dbReference>
<feature type="binding site" evidence="3">
    <location>
        <position position="226"/>
    </location>
    <ligand>
        <name>Mn(2+)</name>
        <dbReference type="ChEBI" id="CHEBI:29035"/>
        <label>2</label>
    </ligand>
</feature>
<proteinExistence type="inferred from homology"/>
<feature type="binding site" evidence="3">
    <location>
        <position position="428"/>
    </location>
    <ligand>
        <name>Mn(2+)</name>
        <dbReference type="ChEBI" id="CHEBI:29035"/>
        <label>2</label>
    </ligand>
</feature>